<evidence type="ECO:0000313" key="2">
    <source>
        <dbReference type="RefSeq" id="XP_013168632.1"/>
    </source>
</evidence>
<feature type="chain" id="PRO_5042585156" evidence="1">
    <location>
        <begin position="21"/>
        <end position="145"/>
    </location>
</feature>
<keyword evidence="1" id="KW-0732">Signal</keyword>
<feature type="signal peptide" evidence="1">
    <location>
        <begin position="1"/>
        <end position="20"/>
    </location>
</feature>
<evidence type="ECO:0000256" key="1">
    <source>
        <dbReference type="SAM" id="SignalP"/>
    </source>
</evidence>
<reference evidence="2" key="1">
    <citation type="submission" date="2025-08" db="UniProtKB">
        <authorList>
            <consortium name="RefSeq"/>
        </authorList>
    </citation>
    <scope>IDENTIFICATION</scope>
</reference>
<dbReference type="Proteomes" id="UP000694872">
    <property type="component" value="Unplaced"/>
</dbReference>
<dbReference type="AlphaFoldDB" id="A0AAJ6ZAY5"/>
<sequence>MYRFKLSVILLSLLARLGLSEPNYSILDENSNRWLPDDTLLTGLNTLYNSISQGLKDDKKKRPMSIIAAAIVEYLSSDLIEEQDKLNTALNVIVRSSTSKSQDSLRNKLINENEATTRTPDVLFQDNSNQKGYDFEDLYKMRIML</sequence>
<dbReference type="RefSeq" id="XP_013168632.1">
    <property type="nucleotide sequence ID" value="XM_013313178.1"/>
</dbReference>
<dbReference type="GeneID" id="106118518"/>
<gene>
    <name evidence="2" type="primary">LOC106118518</name>
</gene>
<protein>
    <submittedName>
        <fullName evidence="2">Uncharacterized protein LOC106118518</fullName>
    </submittedName>
</protein>
<accession>A0AAJ6ZAY5</accession>
<organism evidence="2">
    <name type="scientific">Papilio xuthus</name>
    <name type="common">Asian swallowtail butterfly</name>
    <dbReference type="NCBI Taxonomy" id="66420"/>
    <lineage>
        <taxon>Eukaryota</taxon>
        <taxon>Metazoa</taxon>
        <taxon>Ecdysozoa</taxon>
        <taxon>Arthropoda</taxon>
        <taxon>Hexapoda</taxon>
        <taxon>Insecta</taxon>
        <taxon>Pterygota</taxon>
        <taxon>Neoptera</taxon>
        <taxon>Endopterygota</taxon>
        <taxon>Lepidoptera</taxon>
        <taxon>Glossata</taxon>
        <taxon>Ditrysia</taxon>
        <taxon>Papilionoidea</taxon>
        <taxon>Papilionidae</taxon>
        <taxon>Papilioninae</taxon>
        <taxon>Papilio</taxon>
    </lineage>
</organism>
<dbReference type="KEGG" id="pxu:106118518"/>
<proteinExistence type="predicted"/>
<name>A0AAJ6ZAY5_PAPXU</name>